<dbReference type="OrthoDB" id="9765258at2"/>
<evidence type="ECO:0000313" key="8">
    <source>
        <dbReference type="EMBL" id="TQD39542.1"/>
    </source>
</evidence>
<evidence type="ECO:0000256" key="4">
    <source>
        <dbReference type="ARBA" id="ARBA00023004"/>
    </source>
</evidence>
<evidence type="ECO:0000259" key="7">
    <source>
        <dbReference type="PROSITE" id="PS51379"/>
    </source>
</evidence>
<sequence>MIAGRPRRRKFAPARVQTALASPTMPEPACPPAPPTGAASLAALADRCVQCGLCLPACPTYALDRIEAESPRGRIALARAWSQGRMAATPAGEAHLDHCLGCRACERACPAGVEYGTLLLAARAEQRQRRRPALRQRLLEALVARPRLLGALLGTYRRAHPLLPAAWRLLPRPPSPALRPVRSVPAAGARPRVAVFEGCVARAYEGPVRDALGRLCEALGVALVAPSAQTCCGSLHAHAGDTAGHARLAQRNLEAFAGSSQVITLASGCHEAIAAALPRDMAVDAFDYLHAHGGRLRFRPLHARVALHLPCTQRGAGGAAAMLALLARVPGLEVHRLDAGTGCCGAAGSRMLLDPVRAAAHRQPLLDRIQRLEPDRVLSANIGCRLHLDLGAGRRLEHPLELLAAQLATD</sequence>
<evidence type="ECO:0000256" key="2">
    <source>
        <dbReference type="ARBA" id="ARBA00022723"/>
    </source>
</evidence>
<dbReference type="GO" id="GO:0046872">
    <property type="term" value="F:metal ion binding"/>
    <property type="evidence" value="ECO:0007669"/>
    <property type="project" value="UniProtKB-UniRule"/>
</dbReference>
<keyword evidence="6" id="KW-0813">Transport</keyword>
<keyword evidence="1 6" id="KW-0004">4Fe-4S</keyword>
<organism evidence="8 9">
    <name type="scientific">Marilutibacter aestuarii</name>
    <dbReference type="NCBI Taxonomy" id="1706195"/>
    <lineage>
        <taxon>Bacteria</taxon>
        <taxon>Pseudomonadati</taxon>
        <taxon>Pseudomonadota</taxon>
        <taxon>Gammaproteobacteria</taxon>
        <taxon>Lysobacterales</taxon>
        <taxon>Lysobacteraceae</taxon>
        <taxon>Marilutibacter</taxon>
    </lineage>
</organism>
<dbReference type="PANTHER" id="PTHR32479">
    <property type="entry name" value="GLYCOLATE OXIDASE IRON-SULFUR SUBUNIT"/>
    <property type="match status" value="1"/>
</dbReference>
<dbReference type="GO" id="GO:0019154">
    <property type="term" value="F:glycolate dehydrogenase activity"/>
    <property type="evidence" value="ECO:0007669"/>
    <property type="project" value="UniProtKB-EC"/>
</dbReference>
<dbReference type="EC" id="1.1.99.14" evidence="6"/>
<gene>
    <name evidence="8" type="ORF">FKV25_15380</name>
</gene>
<dbReference type="InterPro" id="IPR012257">
    <property type="entry name" value="Glc_ox_4Fe-4S"/>
</dbReference>
<dbReference type="Proteomes" id="UP000318212">
    <property type="component" value="Unassembled WGS sequence"/>
</dbReference>
<dbReference type="EMBL" id="VICE01000148">
    <property type="protein sequence ID" value="TQD39542.1"/>
    <property type="molecule type" value="Genomic_DNA"/>
</dbReference>
<name>A0A508A135_9GAMM</name>
<comment type="function">
    <text evidence="6">Component of a complex that catalyzes the oxidation of glycolate to glyoxylate.</text>
</comment>
<comment type="cofactor">
    <cofactor evidence="6">
        <name>[4Fe-4S] cluster</name>
        <dbReference type="ChEBI" id="CHEBI:49883"/>
    </cofactor>
    <text evidence="6">Binds 2 [4Fe-4S] clusters.</text>
</comment>
<evidence type="ECO:0000256" key="5">
    <source>
        <dbReference type="ARBA" id="ARBA00023014"/>
    </source>
</evidence>
<dbReference type="Pfam" id="PF13183">
    <property type="entry name" value="Fer4_8"/>
    <property type="match status" value="1"/>
</dbReference>
<dbReference type="InterPro" id="IPR009051">
    <property type="entry name" value="Helical_ferredxn"/>
</dbReference>
<dbReference type="InterPro" id="IPR017896">
    <property type="entry name" value="4Fe4S_Fe-S-bd"/>
</dbReference>
<reference evidence="8 9" key="1">
    <citation type="submission" date="2019-06" db="EMBL/GenBank/DDBJ databases">
        <title>Lysobacter alkalisoli sp. nov. isolated from saline soil.</title>
        <authorList>
            <person name="Sun J.-Q."/>
            <person name="Xu L."/>
        </authorList>
    </citation>
    <scope>NUCLEOTIDE SEQUENCE [LARGE SCALE GENOMIC DNA]</scope>
    <source>
        <strain evidence="8 9">JCM 31130</strain>
    </source>
</reference>
<dbReference type="PIRSF" id="PIRSF000139">
    <property type="entry name" value="Glc_ox_4Fe-4S"/>
    <property type="match status" value="1"/>
</dbReference>
<feature type="domain" description="4Fe-4S ferredoxin-type" evidence="7">
    <location>
        <begin position="90"/>
        <end position="113"/>
    </location>
</feature>
<dbReference type="GO" id="GO:0051539">
    <property type="term" value="F:4 iron, 4 sulfur cluster binding"/>
    <property type="evidence" value="ECO:0007669"/>
    <property type="project" value="UniProtKB-UniRule"/>
</dbReference>
<dbReference type="PANTHER" id="PTHR32479:SF17">
    <property type="entry name" value="GLYCOLATE OXIDASE IRON-SULFUR SUBUNIT"/>
    <property type="match status" value="1"/>
</dbReference>
<keyword evidence="5 6" id="KW-0411">Iron-sulfur</keyword>
<evidence type="ECO:0000256" key="6">
    <source>
        <dbReference type="PIRNR" id="PIRNR000139"/>
    </source>
</evidence>
<dbReference type="InterPro" id="IPR017900">
    <property type="entry name" value="4Fe4S_Fe_S_CS"/>
</dbReference>
<evidence type="ECO:0000313" key="9">
    <source>
        <dbReference type="Proteomes" id="UP000318212"/>
    </source>
</evidence>
<keyword evidence="2 6" id="KW-0479">Metal-binding</keyword>
<dbReference type="InterPro" id="IPR004017">
    <property type="entry name" value="Cys_rich_dom"/>
</dbReference>
<dbReference type="Gene3D" id="1.10.1060.10">
    <property type="entry name" value="Alpha-helical ferredoxin"/>
    <property type="match status" value="1"/>
</dbReference>
<comment type="catalytic activity">
    <reaction evidence="6">
        <text>(R)-lactate + A = pyruvate + AH2</text>
        <dbReference type="Rhea" id="RHEA:15089"/>
        <dbReference type="ChEBI" id="CHEBI:13193"/>
        <dbReference type="ChEBI" id="CHEBI:15361"/>
        <dbReference type="ChEBI" id="CHEBI:16004"/>
        <dbReference type="ChEBI" id="CHEBI:17499"/>
    </reaction>
</comment>
<accession>A0A508A135</accession>
<keyword evidence="6" id="KW-0249">Electron transport</keyword>
<evidence type="ECO:0000256" key="1">
    <source>
        <dbReference type="ARBA" id="ARBA00022485"/>
    </source>
</evidence>
<dbReference type="PROSITE" id="PS00198">
    <property type="entry name" value="4FE4S_FER_1"/>
    <property type="match status" value="2"/>
</dbReference>
<proteinExistence type="predicted"/>
<feature type="domain" description="4Fe-4S ferredoxin-type" evidence="7">
    <location>
        <begin position="39"/>
        <end position="68"/>
    </location>
</feature>
<dbReference type="AlphaFoldDB" id="A0A508A135"/>
<keyword evidence="4 6" id="KW-0408">Iron</keyword>
<comment type="catalytic activity">
    <reaction evidence="6">
        <text>glycolate + A = glyoxylate + AH2</text>
        <dbReference type="Rhea" id="RHEA:21264"/>
        <dbReference type="ChEBI" id="CHEBI:13193"/>
        <dbReference type="ChEBI" id="CHEBI:17499"/>
        <dbReference type="ChEBI" id="CHEBI:29805"/>
        <dbReference type="ChEBI" id="CHEBI:36655"/>
        <dbReference type="EC" id="1.1.99.14"/>
    </reaction>
</comment>
<protein>
    <recommendedName>
        <fullName evidence="6">Glycolate oxidase iron-sulfur subunit</fullName>
        <ecNumber evidence="6">1.1.99.14</ecNumber>
    </recommendedName>
</protein>
<evidence type="ECO:0000256" key="3">
    <source>
        <dbReference type="ARBA" id="ARBA00022737"/>
    </source>
</evidence>
<keyword evidence="3" id="KW-0677">Repeat</keyword>
<dbReference type="PROSITE" id="PS51379">
    <property type="entry name" value="4FE4S_FER_2"/>
    <property type="match status" value="2"/>
</dbReference>
<dbReference type="Pfam" id="PF02754">
    <property type="entry name" value="CCG"/>
    <property type="match status" value="2"/>
</dbReference>
<keyword evidence="9" id="KW-1185">Reference proteome</keyword>
<dbReference type="SUPFAM" id="SSF46548">
    <property type="entry name" value="alpha-helical ferredoxin"/>
    <property type="match status" value="1"/>
</dbReference>
<comment type="caution">
    <text evidence="8">The sequence shown here is derived from an EMBL/GenBank/DDBJ whole genome shotgun (WGS) entry which is preliminary data.</text>
</comment>